<reference evidence="2 3" key="1">
    <citation type="submission" date="2019-03" db="EMBL/GenBank/DDBJ databases">
        <title>Genomic Encyclopedia of Type Strains, Phase IV (KMG-IV): sequencing the most valuable type-strain genomes for metagenomic binning, comparative biology and taxonomic classification.</title>
        <authorList>
            <person name="Goeker M."/>
        </authorList>
    </citation>
    <scope>NUCLEOTIDE SEQUENCE [LARGE SCALE GENOMIC DNA]</scope>
    <source>
        <strain evidence="2 3">DSM 101688</strain>
    </source>
</reference>
<evidence type="ECO:0000256" key="1">
    <source>
        <dbReference type="SAM" id="MobiDB-lite"/>
    </source>
</evidence>
<feature type="compositionally biased region" description="Basic and acidic residues" evidence="1">
    <location>
        <begin position="146"/>
        <end position="156"/>
    </location>
</feature>
<evidence type="ECO:0008006" key="4">
    <source>
        <dbReference type="Google" id="ProtNLM"/>
    </source>
</evidence>
<organism evidence="2 3">
    <name type="scientific">Varunaivibrio sulfuroxidans</name>
    <dbReference type="NCBI Taxonomy" id="1773489"/>
    <lineage>
        <taxon>Bacteria</taxon>
        <taxon>Pseudomonadati</taxon>
        <taxon>Pseudomonadota</taxon>
        <taxon>Alphaproteobacteria</taxon>
        <taxon>Rhodospirillales</taxon>
        <taxon>Magnetovibrionaceae</taxon>
        <taxon>Varunaivibrio</taxon>
    </lineage>
</organism>
<proteinExistence type="predicted"/>
<dbReference type="Gene3D" id="3.20.20.450">
    <property type="entry name" value="EAL domain"/>
    <property type="match status" value="1"/>
</dbReference>
<dbReference type="InterPro" id="IPR035919">
    <property type="entry name" value="EAL_sf"/>
</dbReference>
<dbReference type="EMBL" id="SLZW01000001">
    <property type="protein sequence ID" value="TCS65134.1"/>
    <property type="molecule type" value="Genomic_DNA"/>
</dbReference>
<evidence type="ECO:0000313" key="2">
    <source>
        <dbReference type="EMBL" id="TCS65134.1"/>
    </source>
</evidence>
<gene>
    <name evidence="2" type="ORF">EDD55_101468</name>
</gene>
<accession>A0A4R3JGR4</accession>
<dbReference type="AlphaFoldDB" id="A0A4R3JGR4"/>
<sequence length="443" mass="50754">MTSTSSPSPKTSENLLLHYLRRLEKQPQGRSAVHVRLSGLRPMNRRERHIRAAVESFEALITSLRGQLFLLRNMDLFFLFKDEVRSDVETIVQKIKFLFSDDPLLDERETPDATFVEWYDLDRQFNEIVSMVEAWLPVDKAGVDTARKTSAKEKPNKGASAAKPRGRGDVRAQLKARQQFGDPLTPQGLARFEGALLRTDLSSLVRRQYICGVDKRMAPTPTFSELFISISDLRETMLPGVNLTSNRWLFQHLTESLDRRMLSLLSKADSIDISGEISFNVNISTLLTPEFMSFDDNISASRRGSMVLELQKVDIFADLGAFFFAREYVQERGYRLCLDGLTHHTLPMIDRARLGVDLVKVIWHPEFVDGGPRMHDRVAEMIEKAGPDKVIICRCDTREAVDFGKSVGVTLFQGRYIEQLIVEDERRREMLRLKRRIDRSNES</sequence>
<dbReference type="Proteomes" id="UP000295304">
    <property type="component" value="Unassembled WGS sequence"/>
</dbReference>
<evidence type="ECO:0000313" key="3">
    <source>
        <dbReference type="Proteomes" id="UP000295304"/>
    </source>
</evidence>
<comment type="caution">
    <text evidence="2">The sequence shown here is derived from an EMBL/GenBank/DDBJ whole genome shotgun (WGS) entry which is preliminary data.</text>
</comment>
<protein>
    <recommendedName>
        <fullName evidence="4">EAL domain-containing protein</fullName>
    </recommendedName>
</protein>
<keyword evidence="3" id="KW-1185">Reference proteome</keyword>
<dbReference type="SUPFAM" id="SSF141868">
    <property type="entry name" value="EAL domain-like"/>
    <property type="match status" value="1"/>
</dbReference>
<name>A0A4R3JGR4_9PROT</name>
<dbReference type="RefSeq" id="WP_132937844.1">
    <property type="nucleotide sequence ID" value="NZ_CP119676.1"/>
</dbReference>
<feature type="region of interest" description="Disordered" evidence="1">
    <location>
        <begin position="146"/>
        <end position="168"/>
    </location>
</feature>
<dbReference type="OrthoDB" id="8431402at2"/>